<feature type="transmembrane region" description="Helical" evidence="4">
    <location>
        <begin position="367"/>
        <end position="390"/>
    </location>
</feature>
<dbReference type="EMBL" id="CP022358">
    <property type="protein sequence ID" value="ASK67678.1"/>
    <property type="molecule type" value="Genomic_DNA"/>
</dbReference>
<feature type="transmembrane region" description="Helical" evidence="4">
    <location>
        <begin position="331"/>
        <end position="355"/>
    </location>
</feature>
<feature type="transmembrane region" description="Helical" evidence="4">
    <location>
        <begin position="91"/>
        <end position="112"/>
    </location>
</feature>
<dbReference type="SUPFAM" id="SSF103473">
    <property type="entry name" value="MFS general substrate transporter"/>
    <property type="match status" value="1"/>
</dbReference>
<evidence type="ECO:0000313" key="7">
    <source>
        <dbReference type="Proteomes" id="UP000198367"/>
    </source>
</evidence>
<feature type="transmembrane region" description="Helical" evidence="4">
    <location>
        <begin position="274"/>
        <end position="295"/>
    </location>
</feature>
<feature type="transmembrane region" description="Helical" evidence="4">
    <location>
        <begin position="118"/>
        <end position="135"/>
    </location>
</feature>
<dbReference type="AlphaFoldDB" id="A0A220UHL3"/>
<dbReference type="Gene3D" id="1.20.1250.20">
    <property type="entry name" value="MFS general substrate transporter like domains"/>
    <property type="match status" value="2"/>
</dbReference>
<keyword evidence="3 4" id="KW-0472">Membrane</keyword>
<keyword evidence="2 4" id="KW-1133">Transmembrane helix</keyword>
<dbReference type="KEGG" id="sbj:CF168_01735"/>
<evidence type="ECO:0000313" key="6">
    <source>
        <dbReference type="EMBL" id="ASK67678.1"/>
    </source>
</evidence>
<accession>A0A220UHL3</accession>
<evidence type="ECO:0000256" key="3">
    <source>
        <dbReference type="ARBA" id="ARBA00023136"/>
    </source>
</evidence>
<protein>
    <submittedName>
        <fullName evidence="6">MFS transporter</fullName>
    </submittedName>
</protein>
<dbReference type="GO" id="GO:0022857">
    <property type="term" value="F:transmembrane transporter activity"/>
    <property type="evidence" value="ECO:0007669"/>
    <property type="project" value="InterPro"/>
</dbReference>
<evidence type="ECO:0000256" key="1">
    <source>
        <dbReference type="ARBA" id="ARBA00022692"/>
    </source>
</evidence>
<evidence type="ECO:0000256" key="2">
    <source>
        <dbReference type="ARBA" id="ARBA00022989"/>
    </source>
</evidence>
<dbReference type="InterPro" id="IPR052528">
    <property type="entry name" value="Sugar_transport-like"/>
</dbReference>
<feature type="transmembrane region" description="Helical" evidence="4">
    <location>
        <begin position="186"/>
        <end position="210"/>
    </location>
</feature>
<feature type="transmembrane region" description="Helical" evidence="4">
    <location>
        <begin position="307"/>
        <end position="325"/>
    </location>
</feature>
<dbReference type="PANTHER" id="PTHR23526:SF2">
    <property type="entry name" value="MAJOR FACILITATOR SUPERFAMILY (MFS) PROFILE DOMAIN-CONTAINING PROTEIN"/>
    <property type="match status" value="1"/>
</dbReference>
<keyword evidence="1 4" id="KW-0812">Transmembrane</keyword>
<dbReference type="RefSeq" id="WP_089066763.1">
    <property type="nucleotide sequence ID" value="NZ_CP022358.1"/>
</dbReference>
<reference evidence="6 7" key="1">
    <citation type="submission" date="2017-07" db="EMBL/GenBank/DDBJ databases">
        <title>Phenotypical and genomic characterization of a clinical isolate of Shewanella bicestrii sp. nov. producing an extended-spectrum beta-lactamase and a new oxacillinase variant.</title>
        <authorList>
            <person name="Jousset A.B."/>
            <person name="Bonnin R.A."/>
            <person name="Girlich D."/>
            <person name="Dabos L."/>
            <person name="Potron A."/>
            <person name="Dortet L."/>
            <person name="Glaser P."/>
            <person name="Naas T."/>
        </authorList>
    </citation>
    <scope>NUCLEOTIDE SEQUENCE [LARGE SCALE GENOMIC DNA]</scope>
    <source>
        <strain evidence="6 7">JAB-1</strain>
    </source>
</reference>
<dbReference type="CDD" id="cd06174">
    <property type="entry name" value="MFS"/>
    <property type="match status" value="1"/>
</dbReference>
<dbReference type="PROSITE" id="PS50850">
    <property type="entry name" value="MFS"/>
    <property type="match status" value="1"/>
</dbReference>
<sequence length="474" mass="53092">MGTLEAPTALTCSRRSARNLWLRCTLRRSQQEAVASSMMTATSDNFFNAYAIFLGASLAQMGFVTGLPQLFGAMSQLVSVWLASHFSRRSFIVYCAALQALVVLGMGALAAFRPEHAVWIFIALAVGYHGFINLIQPHWRAWMGSIVPERRRGAFFAARTRLTMGASLSVFFVGGGILTFTDSLQMAWLGFTLLFSIAAMGRFVSAWLLLQMHDPDPREAKQRGVFIQTIRNFRGAWKDKTFRQYSLFVASMQAMVAISAPFFAVYMLEDLKFSYIEFVLASVASIATQFVTLKFWGRFSDQFGNRLVMIITSCMIPSLPLLWLFSDNYLYILLIQAFSGLAWSGFTLSTANYLYDIRPFRSDFATYAALQASLSAGLVFVGAMVGGTIASHAADFLVWSGWNSWLSSPIFVVFLVSTILRAFVTLWFIPRSVEPKVRPRPQLLQLIFRIRGFNAISGVSLDWLTVVKRRNTPD</sequence>
<dbReference type="InterPro" id="IPR011701">
    <property type="entry name" value="MFS"/>
</dbReference>
<organism evidence="6 7">
    <name type="scientific">Shewanella bicestrii</name>
    <dbReference type="NCBI Taxonomy" id="2018305"/>
    <lineage>
        <taxon>Bacteria</taxon>
        <taxon>Pseudomonadati</taxon>
        <taxon>Pseudomonadota</taxon>
        <taxon>Gammaproteobacteria</taxon>
        <taxon>Alteromonadales</taxon>
        <taxon>Shewanellaceae</taxon>
        <taxon>Shewanella</taxon>
    </lineage>
</organism>
<name>A0A220UHL3_9GAMM</name>
<feature type="transmembrane region" description="Helical" evidence="4">
    <location>
        <begin position="247"/>
        <end position="268"/>
    </location>
</feature>
<feature type="transmembrane region" description="Helical" evidence="4">
    <location>
        <begin position="47"/>
        <end position="71"/>
    </location>
</feature>
<dbReference type="Pfam" id="PF07690">
    <property type="entry name" value="MFS_1"/>
    <property type="match status" value="1"/>
</dbReference>
<proteinExistence type="predicted"/>
<dbReference type="InterPro" id="IPR020846">
    <property type="entry name" value="MFS_dom"/>
</dbReference>
<dbReference type="PANTHER" id="PTHR23526">
    <property type="entry name" value="INTEGRAL MEMBRANE TRANSPORT PROTEIN-RELATED"/>
    <property type="match status" value="1"/>
</dbReference>
<feature type="transmembrane region" description="Helical" evidence="4">
    <location>
        <begin position="410"/>
        <end position="429"/>
    </location>
</feature>
<feature type="transmembrane region" description="Helical" evidence="4">
    <location>
        <begin position="156"/>
        <end position="180"/>
    </location>
</feature>
<evidence type="ECO:0000256" key="4">
    <source>
        <dbReference type="SAM" id="Phobius"/>
    </source>
</evidence>
<evidence type="ECO:0000259" key="5">
    <source>
        <dbReference type="PROSITE" id="PS50850"/>
    </source>
</evidence>
<dbReference type="Proteomes" id="UP000198367">
    <property type="component" value="Chromosome"/>
</dbReference>
<dbReference type="InterPro" id="IPR036259">
    <property type="entry name" value="MFS_trans_sf"/>
</dbReference>
<keyword evidence="7" id="KW-1185">Reference proteome</keyword>
<gene>
    <name evidence="6" type="ORF">CF168_01735</name>
</gene>
<feature type="domain" description="Major facilitator superfamily (MFS) profile" evidence="5">
    <location>
        <begin position="194"/>
        <end position="474"/>
    </location>
</feature>